<sequence>MNEIEEKLDALNGYLGHMEEVLEEVLGAETLDRYLYTNMVYIGLQLQDGYHTPESLINDGLDGLQKYLHK</sequence>
<dbReference type="EMBL" id="LC513943">
    <property type="protein sequence ID" value="BBQ04308.1"/>
    <property type="molecule type" value="Genomic_DNA"/>
</dbReference>
<evidence type="ECO:0000313" key="1">
    <source>
        <dbReference type="EMBL" id="BBQ04308.1"/>
    </source>
</evidence>
<keyword evidence="2" id="KW-1185">Reference proteome</keyword>
<organism evidence="1 2">
    <name type="scientific">Enterococcus phage vB_EfaS-DELF1</name>
    <dbReference type="NCBI Taxonomy" id="2683673"/>
    <lineage>
        <taxon>Viruses</taxon>
        <taxon>Duplodnaviria</taxon>
        <taxon>Heunggongvirae</taxon>
        <taxon>Uroviricota</taxon>
        <taxon>Caudoviricetes</taxon>
        <taxon>Delfunavirus</taxon>
        <taxon>Delfunavirus delf1</taxon>
    </lineage>
</organism>
<name>A0A5S9MM18_9CAUD</name>
<proteinExistence type="predicted"/>
<evidence type="ECO:0000313" key="2">
    <source>
        <dbReference type="Proteomes" id="UP000429954"/>
    </source>
</evidence>
<protein>
    <submittedName>
        <fullName evidence="1">Uncharacterized protein</fullName>
    </submittedName>
</protein>
<reference evidence="1 2" key="1">
    <citation type="submission" date="2019-12" db="EMBL/GenBank/DDBJ databases">
        <title>Analysis of Enterococcus faecalis vB_EfaS-DELF1.</title>
        <authorList>
            <person name="Delfan A.S."/>
            <person name="Bouzari M."/>
            <person name="Wang R."/>
        </authorList>
    </citation>
    <scope>NUCLEOTIDE SEQUENCE [LARGE SCALE GENOMIC DNA]</scope>
</reference>
<accession>A0A5S9MM18</accession>
<dbReference type="Proteomes" id="UP000429954">
    <property type="component" value="Segment"/>
</dbReference>